<dbReference type="Gene3D" id="2.40.50.40">
    <property type="match status" value="1"/>
</dbReference>
<gene>
    <name evidence="3" type="ORF">M9458_056786</name>
</gene>
<dbReference type="PROSITE" id="PS50013">
    <property type="entry name" value="CHROMO_2"/>
    <property type="match status" value="1"/>
</dbReference>
<accession>A0ABD0MG92</accession>
<protein>
    <recommendedName>
        <fullName evidence="2">Chromo domain-containing protein</fullName>
    </recommendedName>
</protein>
<feature type="domain" description="Chromo" evidence="2">
    <location>
        <begin position="5"/>
        <end position="63"/>
    </location>
</feature>
<comment type="subcellular location">
    <subcellularLocation>
        <location evidence="1">Nucleus</location>
    </subcellularLocation>
</comment>
<reference evidence="3 4" key="1">
    <citation type="submission" date="2024-05" db="EMBL/GenBank/DDBJ databases">
        <title>Genome sequencing and assembly of Indian major carp, Cirrhinus mrigala (Hamilton, 1822).</title>
        <authorList>
            <person name="Mohindra V."/>
            <person name="Chowdhury L.M."/>
            <person name="Lal K."/>
            <person name="Jena J.K."/>
        </authorList>
    </citation>
    <scope>NUCLEOTIDE SEQUENCE [LARGE SCALE GENOMIC DNA]</scope>
    <source>
        <strain evidence="3">CM1030</strain>
        <tissue evidence="3">Blood</tissue>
    </source>
</reference>
<evidence type="ECO:0000313" key="4">
    <source>
        <dbReference type="Proteomes" id="UP001529510"/>
    </source>
</evidence>
<dbReference type="SMART" id="SM00298">
    <property type="entry name" value="CHROMO"/>
    <property type="match status" value="1"/>
</dbReference>
<evidence type="ECO:0000259" key="2">
    <source>
        <dbReference type="PROSITE" id="PS50013"/>
    </source>
</evidence>
<feature type="non-terminal residue" evidence="3">
    <location>
        <position position="1"/>
    </location>
</feature>
<comment type="caution">
    <text evidence="3">The sequence shown here is derived from an EMBL/GenBank/DDBJ whole genome shotgun (WGS) entry which is preliminary data.</text>
</comment>
<dbReference type="AlphaFoldDB" id="A0ABD0MG92"/>
<organism evidence="3 4">
    <name type="scientific">Cirrhinus mrigala</name>
    <name type="common">Mrigala</name>
    <dbReference type="NCBI Taxonomy" id="683832"/>
    <lineage>
        <taxon>Eukaryota</taxon>
        <taxon>Metazoa</taxon>
        <taxon>Chordata</taxon>
        <taxon>Craniata</taxon>
        <taxon>Vertebrata</taxon>
        <taxon>Euteleostomi</taxon>
        <taxon>Actinopterygii</taxon>
        <taxon>Neopterygii</taxon>
        <taxon>Teleostei</taxon>
        <taxon>Ostariophysi</taxon>
        <taxon>Cypriniformes</taxon>
        <taxon>Cyprinidae</taxon>
        <taxon>Labeoninae</taxon>
        <taxon>Labeonini</taxon>
        <taxon>Cirrhinus</taxon>
    </lineage>
</organism>
<dbReference type="GO" id="GO:0005634">
    <property type="term" value="C:nucleus"/>
    <property type="evidence" value="ECO:0007669"/>
    <property type="project" value="UniProtKB-SubCell"/>
</dbReference>
<dbReference type="InterPro" id="IPR016197">
    <property type="entry name" value="Chromo-like_dom_sf"/>
</dbReference>
<dbReference type="InterPro" id="IPR023780">
    <property type="entry name" value="Chromo_domain"/>
</dbReference>
<dbReference type="Pfam" id="PF00385">
    <property type="entry name" value="Chromo"/>
    <property type="match status" value="1"/>
</dbReference>
<sequence length="146" mass="16248">GEPTYSVNRILDSRRRGRGFQCLVDWEGHDPEERSWVPARDILDHSLIDDDYNQRVSSPGSARRRGTVTVHGFTDSFSLSLYVRVGSVGVAVIVSVIEPAVARLLSYLTPVFPVLCCQIVVSIRACRCMFIGCVAAYSRPCATRRD</sequence>
<name>A0ABD0MG92_CIRMR</name>
<proteinExistence type="predicted"/>
<dbReference type="SUPFAM" id="SSF54160">
    <property type="entry name" value="Chromo domain-like"/>
    <property type="match status" value="1"/>
</dbReference>
<dbReference type="InterPro" id="IPR000953">
    <property type="entry name" value="Chromo/chromo_shadow_dom"/>
</dbReference>
<keyword evidence="4" id="KW-1185">Reference proteome</keyword>
<dbReference type="EMBL" id="JAMKFB020000718">
    <property type="protein sequence ID" value="KAL0147909.1"/>
    <property type="molecule type" value="Genomic_DNA"/>
</dbReference>
<dbReference type="Proteomes" id="UP001529510">
    <property type="component" value="Unassembled WGS sequence"/>
</dbReference>
<evidence type="ECO:0000313" key="3">
    <source>
        <dbReference type="EMBL" id="KAL0147909.1"/>
    </source>
</evidence>
<evidence type="ECO:0000256" key="1">
    <source>
        <dbReference type="ARBA" id="ARBA00004123"/>
    </source>
</evidence>